<dbReference type="NCBIfam" id="NF000595">
    <property type="entry name" value="PRK00015.1-3"/>
    <property type="match status" value="1"/>
</dbReference>
<evidence type="ECO:0000256" key="11">
    <source>
        <dbReference type="ARBA" id="ARBA00022759"/>
    </source>
</evidence>
<dbReference type="SUPFAM" id="SSF53098">
    <property type="entry name" value="Ribonuclease H-like"/>
    <property type="match status" value="1"/>
</dbReference>
<evidence type="ECO:0000256" key="13">
    <source>
        <dbReference type="ARBA" id="ARBA00023211"/>
    </source>
</evidence>
<keyword evidence="10 14" id="KW-0479">Metal-binding</keyword>
<dbReference type="Gene3D" id="3.30.420.10">
    <property type="entry name" value="Ribonuclease H-like superfamily/Ribonuclease H"/>
    <property type="match status" value="1"/>
</dbReference>
<keyword evidence="8 14" id="KW-0963">Cytoplasm</keyword>
<proteinExistence type="inferred from homology"/>
<dbReference type="HAMAP" id="MF_00052_B">
    <property type="entry name" value="RNase_HII_B"/>
    <property type="match status" value="1"/>
</dbReference>
<dbReference type="PANTHER" id="PTHR10954">
    <property type="entry name" value="RIBONUCLEASE H2 SUBUNIT A"/>
    <property type="match status" value="1"/>
</dbReference>
<evidence type="ECO:0000256" key="3">
    <source>
        <dbReference type="ARBA" id="ARBA00004065"/>
    </source>
</evidence>
<feature type="binding site" evidence="14 15">
    <location>
        <position position="17"/>
    </location>
    <ligand>
        <name>a divalent metal cation</name>
        <dbReference type="ChEBI" id="CHEBI:60240"/>
    </ligand>
</feature>
<evidence type="ECO:0000256" key="12">
    <source>
        <dbReference type="ARBA" id="ARBA00022801"/>
    </source>
</evidence>
<comment type="cofactor">
    <cofactor evidence="14 15">
        <name>Mn(2+)</name>
        <dbReference type="ChEBI" id="CHEBI:29035"/>
    </cofactor>
    <cofactor evidence="14 15">
        <name>Mg(2+)</name>
        <dbReference type="ChEBI" id="CHEBI:18420"/>
    </cofactor>
    <text evidence="14 15">Manganese or magnesium. Binds 1 divalent metal ion per monomer in the absence of substrate. May bind a second metal ion after substrate binding.</text>
</comment>
<dbReference type="InterPro" id="IPR012337">
    <property type="entry name" value="RNaseH-like_sf"/>
</dbReference>
<evidence type="ECO:0000313" key="18">
    <source>
        <dbReference type="EMBL" id="MBK1666905.1"/>
    </source>
</evidence>
<keyword evidence="13 14" id="KW-0464">Manganese</keyword>
<keyword evidence="19" id="KW-1185">Reference proteome</keyword>
<evidence type="ECO:0000256" key="16">
    <source>
        <dbReference type="RuleBase" id="RU003515"/>
    </source>
</evidence>
<dbReference type="PANTHER" id="PTHR10954:SF18">
    <property type="entry name" value="RIBONUCLEASE HII"/>
    <property type="match status" value="1"/>
</dbReference>
<evidence type="ECO:0000256" key="2">
    <source>
        <dbReference type="ARBA" id="ARBA00001946"/>
    </source>
</evidence>
<evidence type="ECO:0000259" key="17">
    <source>
        <dbReference type="PROSITE" id="PS51975"/>
    </source>
</evidence>
<feature type="binding site" evidence="14 15">
    <location>
        <position position="115"/>
    </location>
    <ligand>
        <name>a divalent metal cation</name>
        <dbReference type="ChEBI" id="CHEBI:60240"/>
    </ligand>
</feature>
<evidence type="ECO:0000313" key="19">
    <source>
        <dbReference type="Proteomes" id="UP001296873"/>
    </source>
</evidence>
<evidence type="ECO:0000256" key="15">
    <source>
        <dbReference type="PROSITE-ProRule" id="PRU01319"/>
    </source>
</evidence>
<evidence type="ECO:0000256" key="8">
    <source>
        <dbReference type="ARBA" id="ARBA00022490"/>
    </source>
</evidence>
<comment type="caution">
    <text evidence="18">The sequence shown here is derived from an EMBL/GenBank/DDBJ whole genome shotgun (WGS) entry which is preliminary data.</text>
</comment>
<evidence type="ECO:0000256" key="9">
    <source>
        <dbReference type="ARBA" id="ARBA00022722"/>
    </source>
</evidence>
<dbReference type="InterPro" id="IPR001352">
    <property type="entry name" value="RNase_HII/HIII"/>
</dbReference>
<dbReference type="InterPro" id="IPR024567">
    <property type="entry name" value="RNase_HII/HIII_dom"/>
</dbReference>
<keyword evidence="11 14" id="KW-0255">Endonuclease</keyword>
<dbReference type="CDD" id="cd07182">
    <property type="entry name" value="RNase_HII_bacteria_HII_like"/>
    <property type="match status" value="1"/>
</dbReference>
<reference evidence="18 19" key="1">
    <citation type="journal article" date="2020" name="Microorganisms">
        <title>Osmotic Adaptation and Compatible Solute Biosynthesis of Phototrophic Bacteria as Revealed from Genome Analyses.</title>
        <authorList>
            <person name="Imhoff J.F."/>
            <person name="Rahn T."/>
            <person name="Kunzel S."/>
            <person name="Keller A."/>
            <person name="Neulinger S.C."/>
        </authorList>
    </citation>
    <scope>NUCLEOTIDE SEQUENCE [LARGE SCALE GENOMIC DNA]</scope>
    <source>
        <strain evidence="18 19">DSM 9895</strain>
    </source>
</reference>
<comment type="function">
    <text evidence="3 14 16">Endonuclease that specifically degrades the RNA of RNA-DNA hybrids.</text>
</comment>
<dbReference type="InterPro" id="IPR022898">
    <property type="entry name" value="RNase_HII"/>
</dbReference>
<feature type="domain" description="RNase H type-2" evidence="17">
    <location>
        <begin position="11"/>
        <end position="205"/>
    </location>
</feature>
<evidence type="ECO:0000256" key="5">
    <source>
        <dbReference type="ARBA" id="ARBA00007383"/>
    </source>
</evidence>
<dbReference type="RefSeq" id="WP_200338963.1">
    <property type="nucleotide sequence ID" value="NZ_NRRL01000003.1"/>
</dbReference>
<comment type="cofactor">
    <cofactor evidence="2">
        <name>Mg(2+)</name>
        <dbReference type="ChEBI" id="CHEBI:18420"/>
    </cofactor>
</comment>
<comment type="subcellular location">
    <subcellularLocation>
        <location evidence="4 14">Cytoplasm</location>
    </subcellularLocation>
</comment>
<evidence type="ECO:0000256" key="14">
    <source>
        <dbReference type="HAMAP-Rule" id="MF_00052"/>
    </source>
</evidence>
<organism evidence="18 19">
    <name type="scientific">Rhodovibrio sodomensis</name>
    <dbReference type="NCBI Taxonomy" id="1088"/>
    <lineage>
        <taxon>Bacteria</taxon>
        <taxon>Pseudomonadati</taxon>
        <taxon>Pseudomonadota</taxon>
        <taxon>Alphaproteobacteria</taxon>
        <taxon>Rhodospirillales</taxon>
        <taxon>Rhodovibrionaceae</taxon>
        <taxon>Rhodovibrio</taxon>
    </lineage>
</organism>
<accession>A0ABS1DBY3</accession>
<evidence type="ECO:0000256" key="6">
    <source>
        <dbReference type="ARBA" id="ARBA00012180"/>
    </source>
</evidence>
<evidence type="ECO:0000256" key="7">
    <source>
        <dbReference type="ARBA" id="ARBA00019179"/>
    </source>
</evidence>
<protein>
    <recommendedName>
        <fullName evidence="7 14">Ribonuclease HII</fullName>
        <shortName evidence="14">RNase HII</shortName>
        <ecNumber evidence="6 14">3.1.26.4</ecNumber>
    </recommendedName>
</protein>
<evidence type="ECO:0000256" key="10">
    <source>
        <dbReference type="ARBA" id="ARBA00022723"/>
    </source>
</evidence>
<keyword evidence="12 14" id="KW-0378">Hydrolase</keyword>
<comment type="catalytic activity">
    <reaction evidence="1 14 15 16">
        <text>Endonucleolytic cleavage to 5'-phosphomonoester.</text>
        <dbReference type="EC" id="3.1.26.4"/>
    </reaction>
</comment>
<dbReference type="Pfam" id="PF01351">
    <property type="entry name" value="RNase_HII"/>
    <property type="match status" value="1"/>
</dbReference>
<gene>
    <name evidence="14" type="primary">rnhB</name>
    <name evidence="18" type="ORF">CKO28_02465</name>
</gene>
<name>A0ABS1DBY3_9PROT</name>
<dbReference type="EMBL" id="NRRL01000003">
    <property type="protein sequence ID" value="MBK1666905.1"/>
    <property type="molecule type" value="Genomic_DNA"/>
</dbReference>
<sequence>MTTVTQKPQQTVVVGIDEVGRGCLTGPCLVCAAVLPGSVPDDVRSALTDSKKLSPKRREVLSAALREHAIFAFAEASVAEIERLNIRRATLAAMSAAGAAIVERLGALDVRFLVDGRDLPELPGKAEAIIGGDGSIPEISAASILAKVTRDAAMHAAAQKYPGYGWARNAGYGTPEHVAAIRALGKTPLHRPSFLRRLLAESKSR</sequence>
<dbReference type="InterPro" id="IPR036397">
    <property type="entry name" value="RNaseH_sf"/>
</dbReference>
<feature type="binding site" evidence="14 15">
    <location>
        <position position="18"/>
    </location>
    <ligand>
        <name>a divalent metal cation</name>
        <dbReference type="ChEBI" id="CHEBI:60240"/>
    </ligand>
</feature>
<dbReference type="PROSITE" id="PS51975">
    <property type="entry name" value="RNASE_H_2"/>
    <property type="match status" value="1"/>
</dbReference>
<dbReference type="Proteomes" id="UP001296873">
    <property type="component" value="Unassembled WGS sequence"/>
</dbReference>
<evidence type="ECO:0000256" key="4">
    <source>
        <dbReference type="ARBA" id="ARBA00004496"/>
    </source>
</evidence>
<keyword evidence="9 14" id="KW-0540">Nuclease</keyword>
<evidence type="ECO:0000256" key="1">
    <source>
        <dbReference type="ARBA" id="ARBA00000077"/>
    </source>
</evidence>
<comment type="similarity">
    <text evidence="5 14 16">Belongs to the RNase HII family.</text>
</comment>
<dbReference type="EC" id="3.1.26.4" evidence="6 14"/>